<accession>D4AL23</accession>
<gene>
    <name evidence="2" type="ORF">ARB_05019</name>
</gene>
<sequence length="46" mass="5713">MVWYRRERRTGKKKKKKKKGEEDMKTDFLTSHRVIIFMLSRQILKS</sequence>
<proteinExistence type="predicted"/>
<dbReference type="GeneID" id="9522212"/>
<feature type="compositionally biased region" description="Basic residues" evidence="1">
    <location>
        <begin position="1"/>
        <end position="18"/>
    </location>
</feature>
<name>D4AL23_ARTBC</name>
<comment type="caution">
    <text evidence="2">The sequence shown here is derived from an EMBL/GenBank/DDBJ whole genome shotgun (WGS) entry which is preliminary data.</text>
</comment>
<organism evidence="2 3">
    <name type="scientific">Arthroderma benhamiae (strain ATCC MYA-4681 / CBS 112371)</name>
    <name type="common">Trichophyton mentagrophytes</name>
    <dbReference type="NCBI Taxonomy" id="663331"/>
    <lineage>
        <taxon>Eukaryota</taxon>
        <taxon>Fungi</taxon>
        <taxon>Dikarya</taxon>
        <taxon>Ascomycota</taxon>
        <taxon>Pezizomycotina</taxon>
        <taxon>Eurotiomycetes</taxon>
        <taxon>Eurotiomycetidae</taxon>
        <taxon>Onygenales</taxon>
        <taxon>Arthrodermataceae</taxon>
        <taxon>Trichophyton</taxon>
    </lineage>
</organism>
<reference evidence="3" key="1">
    <citation type="journal article" date="2011" name="Genome Biol.">
        <title>Comparative and functional genomics provide insights into the pathogenicity of dermatophytic fungi.</title>
        <authorList>
            <person name="Burmester A."/>
            <person name="Shelest E."/>
            <person name="Gloeckner G."/>
            <person name="Heddergott C."/>
            <person name="Schindler S."/>
            <person name="Staib P."/>
            <person name="Heidel A."/>
            <person name="Felder M."/>
            <person name="Petzold A."/>
            <person name="Szafranski K."/>
            <person name="Feuermann M."/>
            <person name="Pedruzzi I."/>
            <person name="Priebe S."/>
            <person name="Groth M."/>
            <person name="Winkler R."/>
            <person name="Li W."/>
            <person name="Kniemeyer O."/>
            <person name="Schroeckh V."/>
            <person name="Hertweck C."/>
            <person name="Hube B."/>
            <person name="White T.C."/>
            <person name="Platzer M."/>
            <person name="Guthke R."/>
            <person name="Heitman J."/>
            <person name="Woestemeyer J."/>
            <person name="Zipfel P.F."/>
            <person name="Monod M."/>
            <person name="Brakhage A.A."/>
        </authorList>
    </citation>
    <scope>NUCLEOTIDE SEQUENCE [LARGE SCALE GENOMIC DNA]</scope>
    <source>
        <strain evidence="3">ATCC MYA-4681 / CBS 112371</strain>
    </source>
</reference>
<dbReference type="HOGENOM" id="CLU_3191190_0_0_1"/>
<keyword evidence="3" id="KW-1185">Reference proteome</keyword>
<dbReference type="KEGG" id="abe:ARB_05019"/>
<dbReference type="AlphaFoldDB" id="D4AL23"/>
<dbReference type="EMBL" id="ABSU01000002">
    <property type="protein sequence ID" value="EFE36082.1"/>
    <property type="molecule type" value="Genomic_DNA"/>
</dbReference>
<protein>
    <submittedName>
        <fullName evidence="2">Uncharacterized protein</fullName>
    </submittedName>
</protein>
<evidence type="ECO:0000313" key="3">
    <source>
        <dbReference type="Proteomes" id="UP000008866"/>
    </source>
</evidence>
<evidence type="ECO:0000256" key="1">
    <source>
        <dbReference type="SAM" id="MobiDB-lite"/>
    </source>
</evidence>
<feature type="region of interest" description="Disordered" evidence="1">
    <location>
        <begin position="1"/>
        <end position="23"/>
    </location>
</feature>
<evidence type="ECO:0000313" key="2">
    <source>
        <dbReference type="EMBL" id="EFE36082.1"/>
    </source>
</evidence>
<dbReference type="Proteomes" id="UP000008866">
    <property type="component" value="Unassembled WGS sequence"/>
</dbReference>
<dbReference type="RefSeq" id="XP_003016727.1">
    <property type="nucleotide sequence ID" value="XM_003016681.1"/>
</dbReference>